<proteinExistence type="predicted"/>
<dbReference type="STRING" id="1407499.HHUB_2256"/>
<dbReference type="RefSeq" id="WP_179204588.1">
    <property type="nucleotide sequence ID" value="NZ_CEML01000002.1"/>
</dbReference>
<dbReference type="Gene3D" id="2.30.30.110">
    <property type="match status" value="1"/>
</dbReference>
<dbReference type="InterPro" id="IPR003477">
    <property type="entry name" value="PemK-like"/>
</dbReference>
<dbReference type="InterPro" id="IPR011067">
    <property type="entry name" value="Plasmid_toxin/cell-grow_inhib"/>
</dbReference>
<dbReference type="SUPFAM" id="SSF50118">
    <property type="entry name" value="Cell growth inhibitor/plasmid maintenance toxic component"/>
    <property type="match status" value="1"/>
</dbReference>
<protein>
    <submittedName>
        <fullName evidence="1">PemK family protein</fullName>
    </submittedName>
</protein>
<dbReference type="Proteomes" id="UP000066737">
    <property type="component" value="Chromosome I"/>
</dbReference>
<gene>
    <name evidence="1" type="ORF">HHUB_2256</name>
</gene>
<dbReference type="OrthoDB" id="315488at2157"/>
<evidence type="ECO:0000313" key="1">
    <source>
        <dbReference type="EMBL" id="CQH55607.1"/>
    </source>
</evidence>
<dbReference type="GeneID" id="26658905"/>
<dbReference type="AlphaFoldDB" id="A0A0U5CXS3"/>
<sequence length="111" mass="11742">MAYAQGAIVVGADPFGGSQQRPYLVLSNTTHPFHGTEYLAALVTTTERAQAVPLAGAYAEGQLPYESYVNPGNILTLKETAIEKRVAQATVDVVASTIDELTAYVAPESTL</sequence>
<keyword evidence="2" id="KW-1185">Reference proteome</keyword>
<organism evidence="1 2">
    <name type="scientific">Halobacterium hubeiense</name>
    <dbReference type="NCBI Taxonomy" id="1407499"/>
    <lineage>
        <taxon>Archaea</taxon>
        <taxon>Methanobacteriati</taxon>
        <taxon>Methanobacteriota</taxon>
        <taxon>Stenosarchaea group</taxon>
        <taxon>Halobacteria</taxon>
        <taxon>Halobacteriales</taxon>
        <taxon>Halobacteriaceae</taxon>
        <taxon>Halobacterium</taxon>
    </lineage>
</organism>
<reference evidence="2" key="1">
    <citation type="journal article" date="2016" name="Environ. Microbiol.">
        <title>The complete genome of a viable archaeum isolated from 123-million-year-old rock salt.</title>
        <authorList>
            <person name="Jaakkola S.T."/>
            <person name="Pfeiffer F."/>
            <person name="Ravantti J.J."/>
            <person name="Guo Q."/>
            <person name="Liu Y."/>
            <person name="Chen X."/>
            <person name="Ma H."/>
            <person name="Yang C."/>
            <person name="Oksanen H.M."/>
            <person name="Bamford D.H."/>
        </authorList>
    </citation>
    <scope>NUCLEOTIDE SEQUENCE</scope>
    <source>
        <strain evidence="2">JI20-1</strain>
    </source>
</reference>
<dbReference type="KEGG" id="hhb:Hhub_2256"/>
<dbReference type="EMBL" id="LN831302">
    <property type="protein sequence ID" value="CQH55607.1"/>
    <property type="molecule type" value="Genomic_DNA"/>
</dbReference>
<accession>A0A0U5CXS3</accession>
<evidence type="ECO:0000313" key="2">
    <source>
        <dbReference type="Proteomes" id="UP000066737"/>
    </source>
</evidence>
<name>A0A0U5CXS3_9EURY</name>
<dbReference type="GO" id="GO:0003677">
    <property type="term" value="F:DNA binding"/>
    <property type="evidence" value="ECO:0007669"/>
    <property type="project" value="InterPro"/>
</dbReference>
<dbReference type="Pfam" id="PF02452">
    <property type="entry name" value="PemK_toxin"/>
    <property type="match status" value="1"/>
</dbReference>